<protein>
    <submittedName>
        <fullName evidence="2">Reverse transcriptase domain, reverse transcriptase zinc-binding domain protein</fullName>
    </submittedName>
</protein>
<keyword evidence="2" id="KW-0695">RNA-directed DNA polymerase</keyword>
<dbReference type="Pfam" id="PF13966">
    <property type="entry name" value="zf-RVT"/>
    <property type="match status" value="1"/>
</dbReference>
<comment type="caution">
    <text evidence="2">The sequence shown here is derived from an EMBL/GenBank/DDBJ whole genome shotgun (WGS) entry which is preliminary data.</text>
</comment>
<dbReference type="Proteomes" id="UP001151760">
    <property type="component" value="Unassembled WGS sequence"/>
</dbReference>
<name>A0ABQ5DB15_9ASTR</name>
<gene>
    <name evidence="2" type="ORF">Tco_0926592</name>
</gene>
<evidence type="ECO:0000259" key="1">
    <source>
        <dbReference type="Pfam" id="PF13966"/>
    </source>
</evidence>
<dbReference type="PANTHER" id="PTHR36617:SF16">
    <property type="entry name" value="OS04G0516500 PROTEIN"/>
    <property type="match status" value="1"/>
</dbReference>
<reference evidence="2" key="2">
    <citation type="submission" date="2022-01" db="EMBL/GenBank/DDBJ databases">
        <authorList>
            <person name="Yamashiro T."/>
            <person name="Shiraishi A."/>
            <person name="Satake H."/>
            <person name="Nakayama K."/>
        </authorList>
    </citation>
    <scope>NUCLEOTIDE SEQUENCE</scope>
</reference>
<keyword evidence="2" id="KW-0548">Nucleotidyltransferase</keyword>
<feature type="domain" description="Reverse transcriptase zinc-binding" evidence="1">
    <location>
        <begin position="303"/>
        <end position="390"/>
    </location>
</feature>
<evidence type="ECO:0000313" key="3">
    <source>
        <dbReference type="Proteomes" id="UP001151760"/>
    </source>
</evidence>
<dbReference type="EMBL" id="BQNB010015114">
    <property type="protein sequence ID" value="GJT36173.1"/>
    <property type="molecule type" value="Genomic_DNA"/>
</dbReference>
<keyword evidence="2" id="KW-0808">Transferase</keyword>
<dbReference type="GO" id="GO:0003964">
    <property type="term" value="F:RNA-directed DNA polymerase activity"/>
    <property type="evidence" value="ECO:0007669"/>
    <property type="project" value="UniProtKB-KW"/>
</dbReference>
<organism evidence="2 3">
    <name type="scientific">Tanacetum coccineum</name>
    <dbReference type="NCBI Taxonomy" id="301880"/>
    <lineage>
        <taxon>Eukaryota</taxon>
        <taxon>Viridiplantae</taxon>
        <taxon>Streptophyta</taxon>
        <taxon>Embryophyta</taxon>
        <taxon>Tracheophyta</taxon>
        <taxon>Spermatophyta</taxon>
        <taxon>Magnoliopsida</taxon>
        <taxon>eudicotyledons</taxon>
        <taxon>Gunneridae</taxon>
        <taxon>Pentapetalae</taxon>
        <taxon>asterids</taxon>
        <taxon>campanulids</taxon>
        <taxon>Asterales</taxon>
        <taxon>Asteraceae</taxon>
        <taxon>Asteroideae</taxon>
        <taxon>Anthemideae</taxon>
        <taxon>Anthemidinae</taxon>
        <taxon>Tanacetum</taxon>
    </lineage>
</organism>
<reference evidence="2" key="1">
    <citation type="journal article" date="2022" name="Int. J. Mol. Sci.">
        <title>Draft Genome of Tanacetum Coccineum: Genomic Comparison of Closely Related Tanacetum-Family Plants.</title>
        <authorList>
            <person name="Yamashiro T."/>
            <person name="Shiraishi A."/>
            <person name="Nakayama K."/>
            <person name="Satake H."/>
        </authorList>
    </citation>
    <scope>NUCLEOTIDE SEQUENCE</scope>
</reference>
<evidence type="ECO:0000313" key="2">
    <source>
        <dbReference type="EMBL" id="GJT36173.1"/>
    </source>
</evidence>
<dbReference type="PANTHER" id="PTHR36617">
    <property type="entry name" value="PROTEIN, PUTATIVE-RELATED"/>
    <property type="match status" value="1"/>
</dbReference>
<keyword evidence="3" id="KW-1185">Reference proteome</keyword>
<dbReference type="InterPro" id="IPR026960">
    <property type="entry name" value="RVT-Znf"/>
</dbReference>
<proteinExistence type="predicted"/>
<accession>A0ABQ5DB15</accession>
<sequence length="528" mass="60420">MEAVNWFWETNGISRGCNSSFVTIIPKVADPIGLGVSRPISLIGCYYKILAKILTERVKKVVGEVVGDVQNAFIKSSGVSFADDTIFFGEWSKENARALMCILKCFEEVSGLKVNFSKSKLYGIGVNSCDKDEMALLGKWRWRFKREGDSLWVRVVKSIYKENGGLSSRGDVGREFSGGEVWRDIIKVGRKIDGVGIDFTSTFMCKVGNDRDVSFWLDRWIGDFRLCDRFPRLFHLDSRLEGRVVEKGRWVEGVWRWEWLWTREPIGRVSGEMEGLSGLLQNVKLSNDCRDQWRWNLNEDGGFTVKDLTRMVEERTLQVEILRHDTIWNKLVPKKVNIFVWRALKKRLPVREELDKRGIDLDTVLCPCCDSGVKSCECSLVLCNMAMGVWEKIHSWWNLGGVIAFFIRVFFYLNGDVNLPNNSRLLWQAVLWTSGYIIWKKEIIACLRLKSRALIKLFKIFNLKVLIGLREGRKRILSIGNSGCGILGNVALSTEFWCRLFGAGMPFATGNGEVELLCQNKLLLLFLL</sequence>